<sequence>MDDARTAVDVDEVSGVVAFYQRAADVVGTAARDLHAHEFGDWAIGPDYHDMGERYRDMGRTLADRLAEQADAADRLASALHHAMTSLVRADEIAEASIRRAGSEQTGSP</sequence>
<reference evidence="1 2" key="1">
    <citation type="submission" date="2024-01" db="EMBL/GenBank/DDBJ databases">
        <title>Draft genome sequence of Gordonia sp. LSe1-13.</title>
        <authorList>
            <person name="Suphannarot A."/>
            <person name="Mingma R."/>
        </authorList>
    </citation>
    <scope>NUCLEOTIDE SEQUENCE [LARGE SCALE GENOMIC DNA]</scope>
    <source>
        <strain evidence="1 2">LSe1-13</strain>
    </source>
</reference>
<name>A0ABU7M735_9ACTN</name>
<comment type="caution">
    <text evidence="1">The sequence shown here is derived from an EMBL/GenBank/DDBJ whole genome shotgun (WGS) entry which is preliminary data.</text>
</comment>
<evidence type="ECO:0000313" key="1">
    <source>
        <dbReference type="EMBL" id="MEE3848899.1"/>
    </source>
</evidence>
<organism evidence="1 2">
    <name type="scientific">Gordonia sesuvii</name>
    <dbReference type="NCBI Taxonomy" id="3116777"/>
    <lineage>
        <taxon>Bacteria</taxon>
        <taxon>Bacillati</taxon>
        <taxon>Actinomycetota</taxon>
        <taxon>Actinomycetes</taxon>
        <taxon>Mycobacteriales</taxon>
        <taxon>Gordoniaceae</taxon>
        <taxon>Gordonia</taxon>
    </lineage>
</organism>
<gene>
    <name evidence="1" type="ORF">VZC37_01040</name>
</gene>
<dbReference type="Proteomes" id="UP001347146">
    <property type="component" value="Unassembled WGS sequence"/>
</dbReference>
<accession>A0ABU7M735</accession>
<dbReference type="EMBL" id="JAZDUF010000001">
    <property type="protein sequence ID" value="MEE3848899.1"/>
    <property type="molecule type" value="Genomic_DNA"/>
</dbReference>
<evidence type="ECO:0000313" key="2">
    <source>
        <dbReference type="Proteomes" id="UP001347146"/>
    </source>
</evidence>
<proteinExistence type="predicted"/>
<keyword evidence="2" id="KW-1185">Reference proteome</keyword>
<dbReference type="RefSeq" id="WP_330430565.1">
    <property type="nucleotide sequence ID" value="NZ_JAZDUF010000001.1"/>
</dbReference>
<protein>
    <recommendedName>
        <fullName evidence="3">ESX-1 secretion-associated protein</fullName>
    </recommendedName>
</protein>
<evidence type="ECO:0008006" key="3">
    <source>
        <dbReference type="Google" id="ProtNLM"/>
    </source>
</evidence>